<evidence type="ECO:0000256" key="4">
    <source>
        <dbReference type="ARBA" id="ARBA00023277"/>
    </source>
</evidence>
<comment type="caution">
    <text evidence="6">The sequence shown here is derived from an EMBL/GenBank/DDBJ whole genome shotgun (WGS) entry which is preliminary data.</text>
</comment>
<keyword evidence="3 5" id="KW-0456">Lyase</keyword>
<keyword evidence="2" id="KW-0963">Cytoplasm</keyword>
<dbReference type="PANTHER" id="PTHR12128:SF21">
    <property type="entry name" value="N-ACETYLNEURAMINATE LYASE"/>
    <property type="match status" value="1"/>
</dbReference>
<evidence type="ECO:0000313" key="7">
    <source>
        <dbReference type="Proteomes" id="UP001172083"/>
    </source>
</evidence>
<dbReference type="Gene3D" id="3.20.20.70">
    <property type="entry name" value="Aldolase class I"/>
    <property type="match status" value="1"/>
</dbReference>
<keyword evidence="7" id="KW-1185">Reference proteome</keyword>
<protein>
    <submittedName>
        <fullName evidence="6">Dihydrodipicolinate synthase family protein</fullName>
    </submittedName>
</protein>
<evidence type="ECO:0000256" key="1">
    <source>
        <dbReference type="ARBA" id="ARBA00004496"/>
    </source>
</evidence>
<organism evidence="6 7">
    <name type="scientific">Agaribacillus aureus</name>
    <dbReference type="NCBI Taxonomy" id="3051825"/>
    <lineage>
        <taxon>Bacteria</taxon>
        <taxon>Pseudomonadati</taxon>
        <taxon>Bacteroidota</taxon>
        <taxon>Cytophagia</taxon>
        <taxon>Cytophagales</taxon>
        <taxon>Splendidivirgaceae</taxon>
        <taxon>Agaribacillus</taxon>
    </lineage>
</organism>
<dbReference type="PIRSF" id="PIRSF001365">
    <property type="entry name" value="DHDPS"/>
    <property type="match status" value="1"/>
</dbReference>
<comment type="subcellular location">
    <subcellularLocation>
        <location evidence="1">Cytoplasm</location>
    </subcellularLocation>
</comment>
<dbReference type="Proteomes" id="UP001172083">
    <property type="component" value="Unassembled WGS sequence"/>
</dbReference>
<comment type="similarity">
    <text evidence="5">Belongs to the DapA family.</text>
</comment>
<dbReference type="PANTHER" id="PTHR12128">
    <property type="entry name" value="DIHYDRODIPICOLINATE SYNTHASE"/>
    <property type="match status" value="1"/>
</dbReference>
<evidence type="ECO:0000313" key="6">
    <source>
        <dbReference type="EMBL" id="MDN5216884.1"/>
    </source>
</evidence>
<evidence type="ECO:0000256" key="3">
    <source>
        <dbReference type="ARBA" id="ARBA00023239"/>
    </source>
</evidence>
<keyword evidence="4" id="KW-0119">Carbohydrate metabolism</keyword>
<dbReference type="InterPro" id="IPR013785">
    <property type="entry name" value="Aldolase_TIM"/>
</dbReference>
<dbReference type="SUPFAM" id="SSF51569">
    <property type="entry name" value="Aldolase"/>
    <property type="match status" value="1"/>
</dbReference>
<reference evidence="6" key="1">
    <citation type="submission" date="2023-06" db="EMBL/GenBank/DDBJ databases">
        <title>Genomic of Agaribacillus aureum.</title>
        <authorList>
            <person name="Wang G."/>
        </authorList>
    </citation>
    <scope>NUCLEOTIDE SEQUENCE</scope>
    <source>
        <strain evidence="6">BMA12</strain>
    </source>
</reference>
<dbReference type="Pfam" id="PF00701">
    <property type="entry name" value="DHDPS"/>
    <property type="match status" value="1"/>
</dbReference>
<name>A0ABT8LGF7_9BACT</name>
<accession>A0ABT8LGF7</accession>
<gene>
    <name evidence="6" type="ORF">QQ020_32740</name>
</gene>
<evidence type="ECO:0000256" key="5">
    <source>
        <dbReference type="PIRNR" id="PIRNR001365"/>
    </source>
</evidence>
<dbReference type="SMART" id="SM01130">
    <property type="entry name" value="DHDPS"/>
    <property type="match status" value="1"/>
</dbReference>
<dbReference type="InterPro" id="IPR002220">
    <property type="entry name" value="DapA-like"/>
</dbReference>
<dbReference type="RefSeq" id="WP_346762221.1">
    <property type="nucleotide sequence ID" value="NZ_JAUJEB010000011.1"/>
</dbReference>
<sequence>MLTRLNGLVAATFSPLDEKYRIKHDVIEQLVERYVAHQIAGIFICGSTGEAVSLSIKKRKELAEAFIKAASGKLKVMVHVGHNSVDEACDLAKHAQAIGADAISAAPPSYFDISTAQQLVSTLHPILAKAPDLPFFYYHIPSKTGVDISMIKLLEIAGEHLPSMAGIKYTAEKLDEFQTCINRFGSRFQMLYGFDEMYLYSLVAGGEAVVGSTYNYMAPLYHKIKESFLEGKLKLANKYQQEAIDIIKVIISYPLIPSQRSCMKFIGYDCGPAILPHCSLSKSEASELKAKLENTTFFKWASIKALDPPESKAG</sequence>
<dbReference type="PRINTS" id="PR00146">
    <property type="entry name" value="DHPICSNTHASE"/>
</dbReference>
<proteinExistence type="inferred from homology"/>
<dbReference type="EMBL" id="JAUJEB010000011">
    <property type="protein sequence ID" value="MDN5216884.1"/>
    <property type="molecule type" value="Genomic_DNA"/>
</dbReference>
<evidence type="ECO:0000256" key="2">
    <source>
        <dbReference type="ARBA" id="ARBA00022490"/>
    </source>
</evidence>